<name>A0ACB0DVT4_RANTA</name>
<protein>
    <submittedName>
        <fullName evidence="1">Uncharacterized protein</fullName>
    </submittedName>
</protein>
<organism evidence="1 2">
    <name type="scientific">Rangifer tarandus platyrhynchus</name>
    <name type="common">Svalbard reindeer</name>
    <dbReference type="NCBI Taxonomy" id="3082113"/>
    <lineage>
        <taxon>Eukaryota</taxon>
        <taxon>Metazoa</taxon>
        <taxon>Chordata</taxon>
        <taxon>Craniata</taxon>
        <taxon>Vertebrata</taxon>
        <taxon>Euteleostomi</taxon>
        <taxon>Mammalia</taxon>
        <taxon>Eutheria</taxon>
        <taxon>Laurasiatheria</taxon>
        <taxon>Artiodactyla</taxon>
        <taxon>Ruminantia</taxon>
        <taxon>Pecora</taxon>
        <taxon>Cervidae</taxon>
        <taxon>Odocoileinae</taxon>
        <taxon>Rangifer</taxon>
    </lineage>
</organism>
<dbReference type="EMBL" id="OX596094">
    <property type="protein sequence ID" value="CAI9692445.1"/>
    <property type="molecule type" value="Genomic_DNA"/>
</dbReference>
<proteinExistence type="predicted"/>
<reference evidence="1" key="1">
    <citation type="submission" date="2023-05" db="EMBL/GenBank/DDBJ databases">
        <authorList>
            <consortium name="ELIXIR-Norway"/>
        </authorList>
    </citation>
    <scope>NUCLEOTIDE SEQUENCE</scope>
</reference>
<accession>A0ACB0DVT4</accession>
<dbReference type="Proteomes" id="UP001162501">
    <property type="component" value="Chromosome 10"/>
</dbReference>
<gene>
    <name evidence="1" type="ORF">MRATA1EN3_LOCUS3658</name>
</gene>
<evidence type="ECO:0000313" key="2">
    <source>
        <dbReference type="Proteomes" id="UP001162501"/>
    </source>
</evidence>
<sequence>MSEGEDQLRYHVSGTHGHRDARGQMEEGTDSGGHGKNPVRSEPEEPKSLPGPFYFFCGSLCAGQWRSCVRKDRPMMEQRLEPMAPEDETERPAPTPLESK</sequence>
<evidence type="ECO:0000313" key="1">
    <source>
        <dbReference type="EMBL" id="CAI9692445.1"/>
    </source>
</evidence>